<dbReference type="GO" id="GO:0005829">
    <property type="term" value="C:cytosol"/>
    <property type="evidence" value="ECO:0007669"/>
    <property type="project" value="TreeGrafter"/>
</dbReference>
<dbReference type="PROSITE" id="PS50166">
    <property type="entry name" value="IMPORTIN_B_NT"/>
    <property type="match status" value="1"/>
</dbReference>
<dbReference type="InterPro" id="IPR013713">
    <property type="entry name" value="XPO2_central"/>
</dbReference>
<comment type="subcellular location">
    <subcellularLocation>
        <location evidence="2">Cytoplasm</location>
    </subcellularLocation>
    <subcellularLocation>
        <location evidence="1">Nucleus</location>
    </subcellularLocation>
</comment>
<dbReference type="InterPro" id="IPR016024">
    <property type="entry name" value="ARM-type_fold"/>
</dbReference>
<dbReference type="GO" id="GO:0005635">
    <property type="term" value="C:nuclear envelope"/>
    <property type="evidence" value="ECO:0007669"/>
    <property type="project" value="TreeGrafter"/>
</dbReference>
<keyword evidence="9" id="KW-1185">Reference proteome</keyword>
<dbReference type="Gene3D" id="1.25.10.10">
    <property type="entry name" value="Leucine-rich Repeat Variant"/>
    <property type="match status" value="1"/>
</dbReference>
<gene>
    <name evidence="8" type="ORF">HNAJ_LOCUS11568</name>
</gene>
<evidence type="ECO:0000313" key="9">
    <source>
        <dbReference type="Proteomes" id="UP000278807"/>
    </source>
</evidence>
<dbReference type="Proteomes" id="UP000278807">
    <property type="component" value="Unassembled WGS sequence"/>
</dbReference>
<evidence type="ECO:0000256" key="6">
    <source>
        <dbReference type="ARBA" id="ARBA00023242"/>
    </source>
</evidence>
<keyword evidence="3" id="KW-0813">Transport</keyword>
<dbReference type="PANTHER" id="PTHR10997:SF8">
    <property type="entry name" value="EXPORTIN-2"/>
    <property type="match status" value="1"/>
</dbReference>
<keyword evidence="6" id="KW-0539">Nucleus</keyword>
<evidence type="ECO:0000313" key="8">
    <source>
        <dbReference type="EMBL" id="VDO10754.1"/>
    </source>
</evidence>
<evidence type="ECO:0000256" key="1">
    <source>
        <dbReference type="ARBA" id="ARBA00004123"/>
    </source>
</evidence>
<dbReference type="GO" id="GO:0006611">
    <property type="term" value="P:protein export from nucleus"/>
    <property type="evidence" value="ECO:0007669"/>
    <property type="project" value="TreeGrafter"/>
</dbReference>
<evidence type="ECO:0000259" key="7">
    <source>
        <dbReference type="PROSITE" id="PS50166"/>
    </source>
</evidence>
<dbReference type="STRING" id="102285.A0A0R3TUW7"/>
<evidence type="ECO:0000313" key="10">
    <source>
        <dbReference type="WBParaSite" id="HNAJ_0001157801-mRNA-1"/>
    </source>
</evidence>
<dbReference type="SUPFAM" id="SSF48371">
    <property type="entry name" value="ARM repeat"/>
    <property type="match status" value="1"/>
</dbReference>
<name>A0A0R3TUW7_RODNA</name>
<dbReference type="Pfam" id="PF03810">
    <property type="entry name" value="IBN_N"/>
    <property type="match status" value="1"/>
</dbReference>
<dbReference type="SMART" id="SM00913">
    <property type="entry name" value="IBN_N"/>
    <property type="match status" value="1"/>
</dbReference>
<dbReference type="GO" id="GO:0006606">
    <property type="term" value="P:protein import into nucleus"/>
    <property type="evidence" value="ECO:0007669"/>
    <property type="project" value="TreeGrafter"/>
</dbReference>
<evidence type="ECO:0000256" key="4">
    <source>
        <dbReference type="ARBA" id="ARBA00022490"/>
    </source>
</evidence>
<dbReference type="OrthoDB" id="3268246at2759"/>
<dbReference type="InterPro" id="IPR001494">
    <property type="entry name" value="Importin-beta_N"/>
</dbReference>
<protein>
    <submittedName>
        <fullName evidence="10">Importin N-terminal domain-containing protein</fullName>
    </submittedName>
</protein>
<feature type="domain" description="Importin N-terminal" evidence="7">
    <location>
        <begin position="27"/>
        <end position="101"/>
    </location>
</feature>
<evidence type="ECO:0000256" key="3">
    <source>
        <dbReference type="ARBA" id="ARBA00022448"/>
    </source>
</evidence>
<dbReference type="AlphaFoldDB" id="A0A0R3TUW7"/>
<dbReference type="EMBL" id="UZAE01013648">
    <property type="protein sequence ID" value="VDO10754.1"/>
    <property type="molecule type" value="Genomic_DNA"/>
</dbReference>
<dbReference type="PANTHER" id="PTHR10997">
    <property type="entry name" value="IMPORTIN-7, 8, 11"/>
    <property type="match status" value="1"/>
</dbReference>
<dbReference type="WBParaSite" id="HNAJ_0001157801-mRNA-1">
    <property type="protein sequence ID" value="HNAJ_0001157801-mRNA-1"/>
    <property type="gene ID" value="HNAJ_0001157801"/>
</dbReference>
<keyword evidence="4" id="KW-0963">Cytoplasm</keyword>
<evidence type="ECO:0000256" key="2">
    <source>
        <dbReference type="ARBA" id="ARBA00004496"/>
    </source>
</evidence>
<dbReference type="InterPro" id="IPR011989">
    <property type="entry name" value="ARM-like"/>
</dbReference>
<proteinExistence type="predicted"/>
<dbReference type="GO" id="GO:0005049">
    <property type="term" value="F:nuclear export signal receptor activity"/>
    <property type="evidence" value="ECO:0007669"/>
    <property type="project" value="TreeGrafter"/>
</dbReference>
<dbReference type="Pfam" id="PF08506">
    <property type="entry name" value="Cse1"/>
    <property type="match status" value="1"/>
</dbReference>
<organism evidence="10">
    <name type="scientific">Rodentolepis nana</name>
    <name type="common">Dwarf tapeworm</name>
    <name type="synonym">Hymenolepis nana</name>
    <dbReference type="NCBI Taxonomy" id="102285"/>
    <lineage>
        <taxon>Eukaryota</taxon>
        <taxon>Metazoa</taxon>
        <taxon>Spiralia</taxon>
        <taxon>Lophotrochozoa</taxon>
        <taxon>Platyhelminthes</taxon>
        <taxon>Cestoda</taxon>
        <taxon>Eucestoda</taxon>
        <taxon>Cyclophyllidea</taxon>
        <taxon>Hymenolepididae</taxon>
        <taxon>Rodentolepis</taxon>
    </lineage>
</organism>
<keyword evidence="5" id="KW-0653">Protein transport</keyword>
<reference evidence="10" key="1">
    <citation type="submission" date="2017-02" db="UniProtKB">
        <authorList>
            <consortium name="WormBaseParasite"/>
        </authorList>
    </citation>
    <scope>IDENTIFICATION</scope>
</reference>
<accession>A0A0R3TUW7</accession>
<sequence length="262" mass="29849">MELSHCNELALTLEKTLSPILEERRRAENLLASTERHPGYSVCLLALLQDTNRSKNIRLSAATMLKNFIKRYWKTEAESDNLIPDTDREQLKAQLINAMLTSTGSSQHMLSEAIGLIGREDFPARWPSLLPDIIQRITQLGTELDSVHGLLYTAHSLFKRYRHEMRSDELFTEMKLVIEQFGQPLTTLTVNLMNLIVGPNRSTDGNQLVPVIRALLLVCKIFLSLNCQVTLFSIIPLIHCFVHVCTMFCSNELLKLLNLFKN</sequence>
<evidence type="ECO:0000256" key="5">
    <source>
        <dbReference type="ARBA" id="ARBA00022927"/>
    </source>
</evidence>
<dbReference type="GO" id="GO:0031267">
    <property type="term" value="F:small GTPase binding"/>
    <property type="evidence" value="ECO:0007669"/>
    <property type="project" value="InterPro"/>
</dbReference>
<reference evidence="8 9" key="2">
    <citation type="submission" date="2018-11" db="EMBL/GenBank/DDBJ databases">
        <authorList>
            <consortium name="Pathogen Informatics"/>
        </authorList>
    </citation>
    <scope>NUCLEOTIDE SEQUENCE [LARGE SCALE GENOMIC DNA]</scope>
</reference>